<dbReference type="AlphaFoldDB" id="A0A1T4S0B3"/>
<accession>A0A1T4S0B3</accession>
<dbReference type="RefSeq" id="WP_078927279.1">
    <property type="nucleotide sequence ID" value="NZ_FUXB01000017.1"/>
</dbReference>
<evidence type="ECO:0000256" key="6">
    <source>
        <dbReference type="SAM" id="Phobius"/>
    </source>
</evidence>
<keyword evidence="5 6" id="KW-0472">Membrane</keyword>
<feature type="transmembrane region" description="Helical" evidence="6">
    <location>
        <begin position="352"/>
        <end position="369"/>
    </location>
</feature>
<feature type="transmembrane region" description="Helical" evidence="6">
    <location>
        <begin position="375"/>
        <end position="394"/>
    </location>
</feature>
<feature type="transmembrane region" description="Helical" evidence="6">
    <location>
        <begin position="74"/>
        <end position="96"/>
    </location>
</feature>
<name>A0A1T4S0B3_VIBCI</name>
<feature type="transmembrane region" description="Helical" evidence="6">
    <location>
        <begin position="278"/>
        <end position="302"/>
    </location>
</feature>
<dbReference type="GeneID" id="70582310"/>
<dbReference type="PANTHER" id="PTHR30250:SF11">
    <property type="entry name" value="O-ANTIGEN TRANSPORTER-RELATED"/>
    <property type="match status" value="1"/>
</dbReference>
<evidence type="ECO:0000313" key="7">
    <source>
        <dbReference type="EMBL" id="SKA21655.1"/>
    </source>
</evidence>
<dbReference type="STRING" id="1123491.SAMN02745782_02928"/>
<evidence type="ECO:0000256" key="3">
    <source>
        <dbReference type="ARBA" id="ARBA00022692"/>
    </source>
</evidence>
<dbReference type="GO" id="GO:0005886">
    <property type="term" value="C:plasma membrane"/>
    <property type="evidence" value="ECO:0007669"/>
    <property type="project" value="UniProtKB-SubCell"/>
</dbReference>
<gene>
    <name evidence="7" type="ORF">SAMN02745782_02928</name>
</gene>
<comment type="subcellular location">
    <subcellularLocation>
        <location evidence="1">Cell membrane</location>
        <topology evidence="1">Multi-pass membrane protein</topology>
    </subcellularLocation>
</comment>
<feature type="transmembrane region" description="Helical" evidence="6">
    <location>
        <begin position="153"/>
        <end position="171"/>
    </location>
</feature>
<evidence type="ECO:0000256" key="2">
    <source>
        <dbReference type="ARBA" id="ARBA00022475"/>
    </source>
</evidence>
<feature type="transmembrane region" description="Helical" evidence="6">
    <location>
        <begin position="41"/>
        <end position="62"/>
    </location>
</feature>
<evidence type="ECO:0000256" key="1">
    <source>
        <dbReference type="ARBA" id="ARBA00004651"/>
    </source>
</evidence>
<feature type="transmembrane region" description="Helical" evidence="6">
    <location>
        <begin position="322"/>
        <end position="340"/>
    </location>
</feature>
<keyword evidence="2" id="KW-1003">Cell membrane</keyword>
<dbReference type="Proteomes" id="UP000190834">
    <property type="component" value="Unassembled WGS sequence"/>
</dbReference>
<keyword evidence="4 6" id="KW-1133">Transmembrane helix</keyword>
<dbReference type="InterPro" id="IPR050833">
    <property type="entry name" value="Poly_Biosynth_Transport"/>
</dbReference>
<proteinExistence type="predicted"/>
<dbReference type="EMBL" id="FUXB01000017">
    <property type="protein sequence ID" value="SKA21655.1"/>
    <property type="molecule type" value="Genomic_DNA"/>
</dbReference>
<reference evidence="8" key="1">
    <citation type="submission" date="2017-02" db="EMBL/GenBank/DDBJ databases">
        <authorList>
            <person name="Varghese N."/>
            <person name="Submissions S."/>
        </authorList>
    </citation>
    <scope>NUCLEOTIDE SEQUENCE [LARGE SCALE GENOMIC DNA]</scope>
    <source>
        <strain evidence="8">DSM 19608</strain>
    </source>
</reference>
<evidence type="ECO:0000313" key="8">
    <source>
        <dbReference type="Proteomes" id="UP000190834"/>
    </source>
</evidence>
<evidence type="ECO:0000256" key="4">
    <source>
        <dbReference type="ARBA" id="ARBA00022989"/>
    </source>
</evidence>
<evidence type="ECO:0000256" key="5">
    <source>
        <dbReference type="ARBA" id="ARBA00023136"/>
    </source>
</evidence>
<keyword evidence="8" id="KW-1185">Reference proteome</keyword>
<dbReference type="PANTHER" id="PTHR30250">
    <property type="entry name" value="PST FAMILY PREDICTED COLANIC ACID TRANSPORTER"/>
    <property type="match status" value="1"/>
</dbReference>
<sequence>MSLLRSISTIAGSSIISQVIGAISIWLISDRYGMAEVGIYALTYSIVLIGAQVCTFASQLLLPKQSEEHLAQNLVFCLLQSVLLALPFTAVVVVLFERPFVLFYLLTVLHAWILISENLLLRDEKMSLLAIQRIFMSIIVVSTIFFSSQAQMFYWRWAVISLSCISLWLLYSTPFQQMRWKLWGWRENHRFFQQHRHHISRVGSAEVLAMANNNLPMVLINFWFSSVTAGYFAIVSRFCLSPVVIVGNAVRNSIFSKWSVDFRHQRFHFAEFVRVRKLLLILGSLATAGVFVCYPLVMDFAYAQQWVSHEWVESVPTSRYMLPYLFPALAVCPLTVIELVFGSPRYFLRIQFEQLAVVVVAFVVLPYFIPDYGLSVLAFALLSALRYGFIYLKVNQRANLLRKQEEAKHAQ</sequence>
<dbReference type="OrthoDB" id="6581164at2"/>
<feature type="transmembrane region" description="Helical" evidence="6">
    <location>
        <begin position="7"/>
        <end position="29"/>
    </location>
</feature>
<organism evidence="7 8">
    <name type="scientific">Vibrio cincinnatiensis DSM 19608</name>
    <dbReference type="NCBI Taxonomy" id="1123491"/>
    <lineage>
        <taxon>Bacteria</taxon>
        <taxon>Pseudomonadati</taxon>
        <taxon>Pseudomonadota</taxon>
        <taxon>Gammaproteobacteria</taxon>
        <taxon>Vibrionales</taxon>
        <taxon>Vibrionaceae</taxon>
        <taxon>Vibrio</taxon>
    </lineage>
</organism>
<keyword evidence="3 6" id="KW-0812">Transmembrane</keyword>
<feature type="transmembrane region" description="Helical" evidence="6">
    <location>
        <begin position="128"/>
        <end position="147"/>
    </location>
</feature>
<protein>
    <submittedName>
        <fullName evidence="7">Membrane protein involved in the export of O-antigen and teichoic acid</fullName>
    </submittedName>
</protein>